<reference evidence="2 3" key="1">
    <citation type="journal article" date="2020" name="Insects">
        <title>Bacteria Belonging to Pseudomonas typographi sp. nov. from the Bark Beetle Ips typographus Have Genomic Potential to Aid in the Host Ecology.</title>
        <authorList>
            <person name="Peral-Aranega E."/>
            <person name="Saati-Santamaria Z."/>
            <person name="Kolarik M."/>
            <person name="Rivas R."/>
            <person name="Garcia-Fraile P."/>
        </authorList>
    </citation>
    <scope>NUCLEOTIDE SEQUENCE [LARGE SCALE GENOMIC DNA]</scope>
    <source>
        <strain evidence="2 3">CA3A</strain>
    </source>
</reference>
<feature type="compositionally biased region" description="Polar residues" evidence="1">
    <location>
        <begin position="65"/>
        <end position="74"/>
    </location>
</feature>
<accession>A0ABR7Z6A1</accession>
<feature type="compositionally biased region" description="Polar residues" evidence="1">
    <location>
        <begin position="32"/>
        <end position="41"/>
    </location>
</feature>
<gene>
    <name evidence="2" type="ORF">HAQ05_20025</name>
</gene>
<dbReference type="EMBL" id="JAAOCA010000027">
    <property type="protein sequence ID" value="MBD1600972.1"/>
    <property type="molecule type" value="Genomic_DNA"/>
</dbReference>
<evidence type="ECO:0000313" key="2">
    <source>
        <dbReference type="EMBL" id="MBD1600972.1"/>
    </source>
</evidence>
<comment type="caution">
    <text evidence="2">The sequence shown here is derived from an EMBL/GenBank/DDBJ whole genome shotgun (WGS) entry which is preliminary data.</text>
</comment>
<dbReference type="InterPro" id="IPR045398">
    <property type="entry name" value="DUF6515"/>
</dbReference>
<protein>
    <submittedName>
        <fullName evidence="2">Glycine zipper family protein</fullName>
    </submittedName>
</protein>
<sequence>MSIWPGVAVGVFCLSIGVHALADEKGPPGMFQGNQGPQGRFQQSAPAQQGSPSHPAQGNAGRPQGGQQNINRAQPGQAAPHGNPLQPHPDSVQQTQPPIRGDYRDLQPQNRQWQAGGAGQRGGDARGPRGNGWGPGPQYRPGQMVDRFPGQNWRVPYRGQDFFFSGGYWYRPQAGRYVVVTPPYGIRTHYLPDYATRMWIGGAVFFLAAGTYYQWVDDEQQYVVVNPPQGVPATEPVQVQPVQQAAAGYDVAIYPANGQSPAQLERDRYECQQWASQQSGFDPRTATYAPADAVVYTYRQNLVNCLVSRGYGVN</sequence>
<organism evidence="2 3">
    <name type="scientific">Pseudomonas typographi</name>
    <dbReference type="NCBI Taxonomy" id="2715964"/>
    <lineage>
        <taxon>Bacteria</taxon>
        <taxon>Pseudomonadati</taxon>
        <taxon>Pseudomonadota</taxon>
        <taxon>Gammaproteobacteria</taxon>
        <taxon>Pseudomonadales</taxon>
        <taxon>Pseudomonadaceae</taxon>
        <taxon>Pseudomonas</taxon>
    </lineage>
</organism>
<proteinExistence type="predicted"/>
<feature type="compositionally biased region" description="Low complexity" evidence="1">
    <location>
        <begin position="42"/>
        <end position="57"/>
    </location>
</feature>
<name>A0ABR7Z6A1_9PSED</name>
<evidence type="ECO:0000256" key="1">
    <source>
        <dbReference type="SAM" id="MobiDB-lite"/>
    </source>
</evidence>
<feature type="region of interest" description="Disordered" evidence="1">
    <location>
        <begin position="27"/>
        <end position="147"/>
    </location>
</feature>
<dbReference type="Proteomes" id="UP000805841">
    <property type="component" value="Unassembled WGS sequence"/>
</dbReference>
<evidence type="ECO:0000313" key="3">
    <source>
        <dbReference type="Proteomes" id="UP000805841"/>
    </source>
</evidence>
<keyword evidence="3" id="KW-1185">Reference proteome</keyword>
<dbReference type="RefSeq" id="WP_190423758.1">
    <property type="nucleotide sequence ID" value="NZ_JAAOCA010000027.1"/>
</dbReference>
<dbReference type="Pfam" id="PF20125">
    <property type="entry name" value="DUF6515"/>
    <property type="match status" value="1"/>
</dbReference>